<feature type="region of interest" description="Disordered" evidence="1">
    <location>
        <begin position="565"/>
        <end position="701"/>
    </location>
</feature>
<name>A0A0S4JKG6_BODSA</name>
<feature type="region of interest" description="Disordered" evidence="1">
    <location>
        <begin position="54"/>
        <end position="87"/>
    </location>
</feature>
<feature type="region of interest" description="Disordered" evidence="1">
    <location>
        <begin position="768"/>
        <end position="806"/>
    </location>
</feature>
<reference evidence="3" key="1">
    <citation type="submission" date="2015-09" db="EMBL/GenBank/DDBJ databases">
        <authorList>
            <consortium name="Pathogen Informatics"/>
        </authorList>
    </citation>
    <scope>NUCLEOTIDE SEQUENCE [LARGE SCALE GENOMIC DNA]</scope>
    <source>
        <strain evidence="3">Lake Konstanz</strain>
    </source>
</reference>
<dbReference type="OrthoDB" id="16955at2759"/>
<proteinExistence type="predicted"/>
<evidence type="ECO:0000313" key="3">
    <source>
        <dbReference type="Proteomes" id="UP000051952"/>
    </source>
</evidence>
<dbReference type="PANTHER" id="PTHR13223:SF2">
    <property type="entry name" value="ACIDIC FIBROBLAST GROWTH FACTOR INTRACELLULAR-BINDING PROTEIN"/>
    <property type="match status" value="1"/>
</dbReference>
<sequence>MSLAMHSCSLWPSGGVDWEVLEGILHGLTVPEIAQYLGESTLAMDTKKLIAVAGTTHSSSHQTPATSVPRHHNQHQHNNNNNNESRRLTSNRISQPDFLWKFPLGSEEPSPSRDSMNLGGGSYNISGKNDNNETTVVAIARPPPAVSSSLHMAVSADSAVTGWSGGSPLPKDLVDSSAPLSRPPATAPYIDDDDLLLSEASRLPSAAGDTTGGQDELFAAAATFLTNRATNSAGSGGKLLNTSSSGNDETPTMSHSEGMLIPPPPPPQPRSVRPEGEEGDVDKGDGTSSPPPEQHRQQHQRSGRQNHHHHHHAQPTTPSTPKPPRIPTSAESLALVEYVREQQQLYTLLEKQYLPSPYLFVSCAALQMPLRDRIRLIELHYELNEGLAELWFGDRLSRIDVEDDDLIEVGHPGLLETSVKRQWRNLKRVCKFMSSAYRGRDGAYIPRDVPLPQAIEEVFVLPTETARIYTALVFGFEHRLDCASLEPLEVYELASLCSAIAACWCDGSELMLSETFVKACASLGKVLSDSRVVTELEGLILGEDADGPSQRLLRQIKDTFDEMQKAMSPSTTNNNNNSTSHQQHHHQHTSSSGSSSHGHHQGAPQLPVASSTATLEGLDRSRDATPPPSDQDGPTIGSAMLQSSSSTTFAAARSHNSNVHRDPSVVVVDVPSTTASAPPPSSQQRHSSPPPTPAPRQQRYSRRVISEFKSIIRNIGRISTLFGTSEKLRDVFDRFHSKVYQPLLQLGQVDAGVSVASAAAAAAAAAAATAAQNHHHHHHHQHAQLHSAASTTVDQPTEMLPQPASNGSVCLSAADGGAMTSAAAAAPTGGSNPLSYSTGGGHPSAAPLGASDPTAASAELLLATLNGSIASFPTAQQYSVAIASMHLNTSGNNFSNTLLNTTTSSAGFDTSSPPAVGGGGGSSVTGGSSVFSAIGGGATMSTHAQGTQQQQQLPPLTNEDVILRAVEAKRYIRELSVLLADMSAMLPKLKVVSEKTHAELDEAAIHFFAVLRLYTQLLLAHDG</sequence>
<accession>A0A0S4JKG6</accession>
<keyword evidence="3" id="KW-1185">Reference proteome</keyword>
<organism evidence="2 3">
    <name type="scientific">Bodo saltans</name>
    <name type="common">Flagellated protozoan</name>
    <dbReference type="NCBI Taxonomy" id="75058"/>
    <lineage>
        <taxon>Eukaryota</taxon>
        <taxon>Discoba</taxon>
        <taxon>Euglenozoa</taxon>
        <taxon>Kinetoplastea</taxon>
        <taxon>Metakinetoplastina</taxon>
        <taxon>Eubodonida</taxon>
        <taxon>Bodonidae</taxon>
        <taxon>Bodo</taxon>
    </lineage>
</organism>
<feature type="region of interest" description="Disordered" evidence="1">
    <location>
        <begin position="100"/>
        <end position="121"/>
    </location>
</feature>
<feature type="compositionally biased region" description="Polar residues" evidence="1">
    <location>
        <begin position="240"/>
        <end position="255"/>
    </location>
</feature>
<dbReference type="VEuPathDB" id="TriTrypDB:BSAL_28225"/>
<feature type="region of interest" description="Disordered" evidence="1">
    <location>
        <begin position="229"/>
        <end position="327"/>
    </location>
</feature>
<gene>
    <name evidence="2" type="ORF">BSAL_28225</name>
</gene>
<dbReference type="GO" id="GO:0005634">
    <property type="term" value="C:nucleus"/>
    <property type="evidence" value="ECO:0007669"/>
    <property type="project" value="TreeGrafter"/>
</dbReference>
<feature type="compositionally biased region" description="Low complexity" evidence="1">
    <location>
        <begin position="664"/>
        <end position="687"/>
    </location>
</feature>
<evidence type="ECO:0000256" key="1">
    <source>
        <dbReference type="SAM" id="MobiDB-lite"/>
    </source>
</evidence>
<dbReference type="Pfam" id="PF05427">
    <property type="entry name" value="FIBP"/>
    <property type="match status" value="1"/>
</dbReference>
<feature type="compositionally biased region" description="Low complexity" evidence="1">
    <location>
        <begin position="822"/>
        <end position="831"/>
    </location>
</feature>
<evidence type="ECO:0000313" key="2">
    <source>
        <dbReference type="EMBL" id="CUG90665.1"/>
    </source>
</evidence>
<dbReference type="AlphaFoldDB" id="A0A0S4JKG6"/>
<dbReference type="EMBL" id="CYKH01001853">
    <property type="protein sequence ID" value="CUG90665.1"/>
    <property type="molecule type" value="Genomic_DNA"/>
</dbReference>
<feature type="compositionally biased region" description="Polar residues" evidence="1">
    <location>
        <begin position="55"/>
        <end position="66"/>
    </location>
</feature>
<feature type="compositionally biased region" description="Low complexity" evidence="1">
    <location>
        <begin position="570"/>
        <end position="581"/>
    </location>
</feature>
<feature type="region of interest" description="Disordered" evidence="1">
    <location>
        <begin position="822"/>
        <end position="850"/>
    </location>
</feature>
<feature type="compositionally biased region" description="Basic residues" evidence="1">
    <location>
        <begin position="297"/>
        <end position="313"/>
    </location>
</feature>
<protein>
    <submittedName>
        <fullName evidence="2">Uncharacterized protein</fullName>
    </submittedName>
</protein>
<dbReference type="InterPro" id="IPR008614">
    <property type="entry name" value="FIBP"/>
</dbReference>
<feature type="compositionally biased region" description="Basic residues" evidence="1">
    <location>
        <begin position="773"/>
        <end position="783"/>
    </location>
</feature>
<feature type="compositionally biased region" description="Basic and acidic residues" evidence="1">
    <location>
        <begin position="272"/>
        <end position="285"/>
    </location>
</feature>
<dbReference type="Proteomes" id="UP000051952">
    <property type="component" value="Unassembled WGS sequence"/>
</dbReference>
<feature type="compositionally biased region" description="Low complexity" evidence="1">
    <location>
        <begin position="643"/>
        <end position="654"/>
    </location>
</feature>
<dbReference type="PANTHER" id="PTHR13223">
    <property type="entry name" value="ACIDIC FIBROBLAST GROWTH FACTOR INTRACELLULAR BINDING PROTEIN"/>
    <property type="match status" value="1"/>
</dbReference>